<feature type="region of interest" description="Disordered" evidence="1">
    <location>
        <begin position="15"/>
        <end position="49"/>
    </location>
</feature>
<gene>
    <name evidence="2" type="ORF">ROHU_002873</name>
</gene>
<feature type="region of interest" description="Disordered" evidence="1">
    <location>
        <begin position="290"/>
        <end position="318"/>
    </location>
</feature>
<dbReference type="PANTHER" id="PTHR47773">
    <property type="entry name" value="SI:DKEY-9I5.2-RELATED"/>
    <property type="match status" value="1"/>
</dbReference>
<name>A0A498NWH0_LABRO</name>
<evidence type="ECO:0000313" key="3">
    <source>
        <dbReference type="Proteomes" id="UP000290572"/>
    </source>
</evidence>
<dbReference type="EMBL" id="QBIY01007891">
    <property type="protein sequence ID" value="RXN36530.1"/>
    <property type="molecule type" value="Genomic_DNA"/>
</dbReference>
<proteinExistence type="predicted"/>
<comment type="caution">
    <text evidence="2">The sequence shown here is derived from an EMBL/GenBank/DDBJ whole genome shotgun (WGS) entry which is preliminary data.</text>
</comment>
<dbReference type="Proteomes" id="UP000290572">
    <property type="component" value="Unassembled WGS sequence"/>
</dbReference>
<evidence type="ECO:0000313" key="2">
    <source>
        <dbReference type="EMBL" id="RXN36530.1"/>
    </source>
</evidence>
<dbReference type="PANTHER" id="PTHR47773:SF1">
    <property type="entry name" value="C2H2-TYPE DOMAIN-CONTAINING PROTEIN"/>
    <property type="match status" value="1"/>
</dbReference>
<keyword evidence="3" id="KW-1185">Reference proteome</keyword>
<protein>
    <submittedName>
        <fullName evidence="2">Cyclin-dependent kinase inhibitor 1C-like protein</fullName>
    </submittedName>
</protein>
<dbReference type="AlphaFoldDB" id="A0A498NWH0"/>
<reference evidence="2 3" key="1">
    <citation type="submission" date="2018-03" db="EMBL/GenBank/DDBJ databases">
        <title>Draft genome sequence of Rohu Carp (Labeo rohita).</title>
        <authorList>
            <person name="Das P."/>
            <person name="Kushwaha B."/>
            <person name="Joshi C.G."/>
            <person name="Kumar D."/>
            <person name="Nagpure N.S."/>
            <person name="Sahoo L."/>
            <person name="Das S.P."/>
            <person name="Bit A."/>
            <person name="Patnaik S."/>
            <person name="Meher P.K."/>
            <person name="Jayasankar P."/>
            <person name="Koringa P.G."/>
            <person name="Patel N.V."/>
            <person name="Hinsu A.T."/>
            <person name="Kumar R."/>
            <person name="Pandey M."/>
            <person name="Agarwal S."/>
            <person name="Srivastava S."/>
            <person name="Singh M."/>
            <person name="Iquebal M.A."/>
            <person name="Jaiswal S."/>
            <person name="Angadi U.B."/>
            <person name="Kumar N."/>
            <person name="Raza M."/>
            <person name="Shah T.M."/>
            <person name="Rai A."/>
            <person name="Jena J.K."/>
        </authorList>
    </citation>
    <scope>NUCLEOTIDE SEQUENCE [LARGE SCALE GENOMIC DNA]</scope>
    <source>
        <strain evidence="2">DASCIFA01</strain>
        <tissue evidence="2">Testis</tissue>
    </source>
</reference>
<accession>A0A498NWH0</accession>
<evidence type="ECO:0000256" key="1">
    <source>
        <dbReference type="SAM" id="MobiDB-lite"/>
    </source>
</evidence>
<feature type="compositionally biased region" description="Polar residues" evidence="1">
    <location>
        <begin position="308"/>
        <end position="318"/>
    </location>
</feature>
<sequence>MDALKKCILHRNQKEIGAEERKKSSSASSASRPVLHTSRLASPPPTQSSCMWTEERMDVIWDTQRCHLPHIQDPPGVQLYTQTVSVTKGGLTLPVYRCAWGSKSLESFYNHLNRIIPAGKVKWGVSTNCWTAILHDNQAIRRLVGNYPALRGQTRIQLFEVNQQTLSVWYNNYRKKMEADVLALSVPLPHISMVSDTNLPVARQMKSMPSAPGSSLQRFPYVESTQHGSDLLLLHQHPLSPPHWQHPSLLQRLLPSLLHGQHLSAPAAGTSMSRTTLWRKRKAQELLAQEQGLPCPQPPVRKAPGWAASTSVPQQQIN</sequence>
<organism evidence="2 3">
    <name type="scientific">Labeo rohita</name>
    <name type="common">Indian major carp</name>
    <name type="synonym">Cyprinus rohita</name>
    <dbReference type="NCBI Taxonomy" id="84645"/>
    <lineage>
        <taxon>Eukaryota</taxon>
        <taxon>Metazoa</taxon>
        <taxon>Chordata</taxon>
        <taxon>Craniata</taxon>
        <taxon>Vertebrata</taxon>
        <taxon>Euteleostomi</taxon>
        <taxon>Actinopterygii</taxon>
        <taxon>Neopterygii</taxon>
        <taxon>Teleostei</taxon>
        <taxon>Ostariophysi</taxon>
        <taxon>Cypriniformes</taxon>
        <taxon>Cyprinidae</taxon>
        <taxon>Labeoninae</taxon>
        <taxon>Labeonini</taxon>
        <taxon>Labeo</taxon>
    </lineage>
</organism>